<comment type="caution">
    <text evidence="1">The sequence shown here is derived from an EMBL/GenBank/DDBJ whole genome shotgun (WGS) entry which is preliminary data.</text>
</comment>
<organism evidence="1 2">
    <name type="scientific">Eretmocerus hayati</name>
    <dbReference type="NCBI Taxonomy" id="131215"/>
    <lineage>
        <taxon>Eukaryota</taxon>
        <taxon>Metazoa</taxon>
        <taxon>Ecdysozoa</taxon>
        <taxon>Arthropoda</taxon>
        <taxon>Hexapoda</taxon>
        <taxon>Insecta</taxon>
        <taxon>Pterygota</taxon>
        <taxon>Neoptera</taxon>
        <taxon>Endopterygota</taxon>
        <taxon>Hymenoptera</taxon>
        <taxon>Apocrita</taxon>
        <taxon>Proctotrupomorpha</taxon>
        <taxon>Chalcidoidea</taxon>
        <taxon>Aphelinidae</taxon>
        <taxon>Aphelininae</taxon>
        <taxon>Eretmocerus</taxon>
    </lineage>
</organism>
<evidence type="ECO:0000313" key="2">
    <source>
        <dbReference type="Proteomes" id="UP001239111"/>
    </source>
</evidence>
<name>A0ACC2N8E8_9HYME</name>
<gene>
    <name evidence="1" type="ORF">QAD02_009003</name>
</gene>
<proteinExistence type="predicted"/>
<protein>
    <submittedName>
        <fullName evidence="1">Uncharacterized protein</fullName>
    </submittedName>
</protein>
<accession>A0ACC2N8E8</accession>
<sequence>MDRWRGHVAIVTGASSGIGLRLVERLLSEGLLVAGLARRLELMKPRQGFLPIRCDVSKEDQVLEAFRRVERELGPVRLLVNSAGVLYPDTILDSNADNLSETLEVNVLGATLCAREALRSMMRQQIDNPLFFGHIVNINSLAGHNAALVRQPVGLYCASKYALTGLCESLRVEVAAKKARIKITSISPGGVKTEMIQRAGVPDELMETAPLLSPDDVCDAIIYALGTPEKVQVNELMISCLDYATESDVEKTKDSNTVNAI</sequence>
<keyword evidence="2" id="KW-1185">Reference proteome</keyword>
<dbReference type="Proteomes" id="UP001239111">
    <property type="component" value="Chromosome 4"/>
</dbReference>
<evidence type="ECO:0000313" key="1">
    <source>
        <dbReference type="EMBL" id="KAJ8667341.1"/>
    </source>
</evidence>
<reference evidence="1" key="1">
    <citation type="submission" date="2023-04" db="EMBL/GenBank/DDBJ databases">
        <title>A chromosome-level genome assembly of the parasitoid wasp Eretmocerus hayati.</title>
        <authorList>
            <person name="Zhong Y."/>
            <person name="Liu S."/>
            <person name="Liu Y."/>
        </authorList>
    </citation>
    <scope>NUCLEOTIDE SEQUENCE</scope>
    <source>
        <strain evidence="1">ZJU_SS_LIU_2023</strain>
    </source>
</reference>
<dbReference type="EMBL" id="CM056744">
    <property type="protein sequence ID" value="KAJ8667341.1"/>
    <property type="molecule type" value="Genomic_DNA"/>
</dbReference>